<dbReference type="EMBL" id="JAIWYP010000011">
    <property type="protein sequence ID" value="KAH3734347.1"/>
    <property type="molecule type" value="Genomic_DNA"/>
</dbReference>
<dbReference type="SUPFAM" id="SSF49785">
    <property type="entry name" value="Galactose-binding domain-like"/>
    <property type="match status" value="1"/>
</dbReference>
<dbReference type="Pfam" id="PF00754">
    <property type="entry name" value="F5_F8_type_C"/>
    <property type="match status" value="1"/>
</dbReference>
<dbReference type="InterPro" id="IPR008979">
    <property type="entry name" value="Galactose-bd-like_sf"/>
</dbReference>
<dbReference type="Proteomes" id="UP000828390">
    <property type="component" value="Unassembled WGS sequence"/>
</dbReference>
<accession>A0A9D4HVD2</accession>
<evidence type="ECO:0000259" key="1">
    <source>
        <dbReference type="PROSITE" id="PS50022"/>
    </source>
</evidence>
<gene>
    <name evidence="2" type="ORF">DPMN_040786</name>
</gene>
<sequence>MSVNIFGKTNVGSSQRVISGGVTLSQAINTFLRRDGKNAADANINMSSNKIINVLDPSDDQDAATKNYVDTHAVSKTGDTLTGTLDMNGCAITNLLNPSTAQGAATKSYVDKQDSAQIITLNSYVDTHAVSKSGDTMTGDLNMGGRMVKGLPVHYPPTTYLGSEASSWSQVTQLVNAEVQNAIKITKELITKELITNTPKKSYSGYVPILEENISRTGFVATASAVTTASATTPGNFQAYGAFNSLNAEGSYGSWATPAKKGWLQIKCPEAVTIWRVALKARAIDGKNITEWNFSGSNDGKTFEPLLTSTTKLLGSANAPLFFDISTTTAYQYYRLAIQASTGAGDLGVQVMQLYVLST</sequence>
<dbReference type="PROSITE" id="PS50022">
    <property type="entry name" value="FA58C_3"/>
    <property type="match status" value="1"/>
</dbReference>
<dbReference type="Gene3D" id="2.60.120.260">
    <property type="entry name" value="Galactose-binding domain-like"/>
    <property type="match status" value="1"/>
</dbReference>
<feature type="domain" description="F5/8 type C" evidence="1">
    <location>
        <begin position="212"/>
        <end position="359"/>
    </location>
</feature>
<reference evidence="2" key="1">
    <citation type="journal article" date="2019" name="bioRxiv">
        <title>The Genome of the Zebra Mussel, Dreissena polymorpha: A Resource for Invasive Species Research.</title>
        <authorList>
            <person name="McCartney M.A."/>
            <person name="Auch B."/>
            <person name="Kono T."/>
            <person name="Mallez S."/>
            <person name="Zhang Y."/>
            <person name="Obille A."/>
            <person name="Becker A."/>
            <person name="Abrahante J.E."/>
            <person name="Garbe J."/>
            <person name="Badalamenti J.P."/>
            <person name="Herman A."/>
            <person name="Mangelson H."/>
            <person name="Liachko I."/>
            <person name="Sullivan S."/>
            <person name="Sone E.D."/>
            <person name="Koren S."/>
            <person name="Silverstein K.A.T."/>
            <person name="Beckman K.B."/>
            <person name="Gohl D.M."/>
        </authorList>
    </citation>
    <scope>NUCLEOTIDE SEQUENCE</scope>
    <source>
        <strain evidence="2">Duluth1</strain>
        <tissue evidence="2">Whole animal</tissue>
    </source>
</reference>
<keyword evidence="3" id="KW-1185">Reference proteome</keyword>
<name>A0A9D4HVD2_DREPO</name>
<organism evidence="2 3">
    <name type="scientific">Dreissena polymorpha</name>
    <name type="common">Zebra mussel</name>
    <name type="synonym">Mytilus polymorpha</name>
    <dbReference type="NCBI Taxonomy" id="45954"/>
    <lineage>
        <taxon>Eukaryota</taxon>
        <taxon>Metazoa</taxon>
        <taxon>Spiralia</taxon>
        <taxon>Lophotrochozoa</taxon>
        <taxon>Mollusca</taxon>
        <taxon>Bivalvia</taxon>
        <taxon>Autobranchia</taxon>
        <taxon>Heteroconchia</taxon>
        <taxon>Euheterodonta</taxon>
        <taxon>Imparidentia</taxon>
        <taxon>Neoheterodontei</taxon>
        <taxon>Myida</taxon>
        <taxon>Dreissenoidea</taxon>
        <taxon>Dreissenidae</taxon>
        <taxon>Dreissena</taxon>
    </lineage>
</organism>
<dbReference type="AlphaFoldDB" id="A0A9D4HVD2"/>
<protein>
    <recommendedName>
        <fullName evidence="1">F5/8 type C domain-containing protein</fullName>
    </recommendedName>
</protein>
<proteinExistence type="predicted"/>
<dbReference type="InterPro" id="IPR000421">
    <property type="entry name" value="FA58C"/>
</dbReference>
<comment type="caution">
    <text evidence="2">The sequence shown here is derived from an EMBL/GenBank/DDBJ whole genome shotgun (WGS) entry which is preliminary data.</text>
</comment>
<evidence type="ECO:0000313" key="3">
    <source>
        <dbReference type="Proteomes" id="UP000828390"/>
    </source>
</evidence>
<reference evidence="2" key="2">
    <citation type="submission" date="2020-11" db="EMBL/GenBank/DDBJ databases">
        <authorList>
            <person name="McCartney M.A."/>
            <person name="Auch B."/>
            <person name="Kono T."/>
            <person name="Mallez S."/>
            <person name="Becker A."/>
            <person name="Gohl D.M."/>
            <person name="Silverstein K.A.T."/>
            <person name="Koren S."/>
            <person name="Bechman K.B."/>
            <person name="Herman A."/>
            <person name="Abrahante J.E."/>
            <person name="Garbe J."/>
        </authorList>
    </citation>
    <scope>NUCLEOTIDE SEQUENCE</scope>
    <source>
        <strain evidence="2">Duluth1</strain>
        <tissue evidence="2">Whole animal</tissue>
    </source>
</reference>
<evidence type="ECO:0000313" key="2">
    <source>
        <dbReference type="EMBL" id="KAH3734347.1"/>
    </source>
</evidence>